<dbReference type="Proteomes" id="UP000075902">
    <property type="component" value="Unassembled WGS sequence"/>
</dbReference>
<keyword evidence="2" id="KW-1185">Reference proteome</keyword>
<dbReference type="AlphaFoldDB" id="A0A182U2Q7"/>
<dbReference type="EnsemblMetazoa" id="AMEC012820-RA">
    <property type="protein sequence ID" value="AMEC012820-PA"/>
    <property type="gene ID" value="AMEC012820"/>
</dbReference>
<evidence type="ECO:0000313" key="1">
    <source>
        <dbReference type="EnsemblMetazoa" id="AMEC012820-PA"/>
    </source>
</evidence>
<sequence length="168" mass="19030">MRCCLWRHSFTRLPATLPLPLRENELYLCLSNALTTSWARDGSGQRNGQENNKFMPWNHASWQGTFRAHVKPCSLLLHAPRSGSGNIARVSEMSAYADVCPYGLFAVLATALHLSGGAGARRWQKLAKRFIHSATEEIPWKEVFFFVDEESKNNETKSLQMFTEQSVL</sequence>
<accession>A0A182U2Q7</accession>
<name>A0A182U2Q7_9DIPT</name>
<dbReference type="VEuPathDB" id="VectorBase:AMEC012820"/>
<reference evidence="2" key="1">
    <citation type="submission" date="2014-01" db="EMBL/GenBank/DDBJ databases">
        <title>The Genome Sequence of Anopheles melas CM1001059_A (V2).</title>
        <authorList>
            <consortium name="The Broad Institute Genomics Platform"/>
            <person name="Neafsey D.E."/>
            <person name="Besansky N."/>
            <person name="Howell P."/>
            <person name="Walton C."/>
            <person name="Young S.K."/>
            <person name="Zeng Q."/>
            <person name="Gargeya S."/>
            <person name="Fitzgerald M."/>
            <person name="Haas B."/>
            <person name="Abouelleil A."/>
            <person name="Allen A.W."/>
            <person name="Alvarado L."/>
            <person name="Arachchi H.M."/>
            <person name="Berlin A.M."/>
            <person name="Chapman S.B."/>
            <person name="Gainer-Dewar J."/>
            <person name="Goldberg J."/>
            <person name="Griggs A."/>
            <person name="Gujja S."/>
            <person name="Hansen M."/>
            <person name="Howarth C."/>
            <person name="Imamovic A."/>
            <person name="Ireland A."/>
            <person name="Larimer J."/>
            <person name="McCowan C."/>
            <person name="Murphy C."/>
            <person name="Pearson M."/>
            <person name="Poon T.W."/>
            <person name="Priest M."/>
            <person name="Roberts A."/>
            <person name="Saif S."/>
            <person name="Shea T."/>
            <person name="Sisk P."/>
            <person name="Sykes S."/>
            <person name="Wortman J."/>
            <person name="Nusbaum C."/>
            <person name="Birren B."/>
        </authorList>
    </citation>
    <scope>NUCLEOTIDE SEQUENCE [LARGE SCALE GENOMIC DNA]</scope>
    <source>
        <strain evidence="2">CM1001059</strain>
    </source>
</reference>
<proteinExistence type="predicted"/>
<evidence type="ECO:0000313" key="2">
    <source>
        <dbReference type="Proteomes" id="UP000075902"/>
    </source>
</evidence>
<reference evidence="1" key="2">
    <citation type="submission" date="2020-05" db="UniProtKB">
        <authorList>
            <consortium name="EnsemblMetazoa"/>
        </authorList>
    </citation>
    <scope>IDENTIFICATION</scope>
    <source>
        <strain evidence="1">CM1001059</strain>
    </source>
</reference>
<protein>
    <submittedName>
        <fullName evidence="1">Uncharacterized protein</fullName>
    </submittedName>
</protein>
<organism evidence="1 2">
    <name type="scientific">Anopheles melas</name>
    <dbReference type="NCBI Taxonomy" id="34690"/>
    <lineage>
        <taxon>Eukaryota</taxon>
        <taxon>Metazoa</taxon>
        <taxon>Ecdysozoa</taxon>
        <taxon>Arthropoda</taxon>
        <taxon>Hexapoda</taxon>
        <taxon>Insecta</taxon>
        <taxon>Pterygota</taxon>
        <taxon>Neoptera</taxon>
        <taxon>Endopterygota</taxon>
        <taxon>Diptera</taxon>
        <taxon>Nematocera</taxon>
        <taxon>Culicoidea</taxon>
        <taxon>Culicidae</taxon>
        <taxon>Anophelinae</taxon>
        <taxon>Anopheles</taxon>
    </lineage>
</organism>